<dbReference type="InterPro" id="IPR029032">
    <property type="entry name" value="AhpD-like"/>
</dbReference>
<organism evidence="2 3">
    <name type="scientific">Sphingorhabdus lutea</name>
    <dbReference type="NCBI Taxonomy" id="1913578"/>
    <lineage>
        <taxon>Bacteria</taxon>
        <taxon>Pseudomonadati</taxon>
        <taxon>Pseudomonadota</taxon>
        <taxon>Alphaproteobacteria</taxon>
        <taxon>Sphingomonadales</taxon>
        <taxon>Sphingomonadaceae</taxon>
        <taxon>Sphingorhabdus</taxon>
    </lineage>
</organism>
<protein>
    <submittedName>
        <fullName evidence="2">Carboxymuconolactone decarboxylase</fullName>
    </submittedName>
</protein>
<dbReference type="RefSeq" id="WP_072558291.1">
    <property type="nucleotide sequence ID" value="NZ_CP018154.1"/>
</dbReference>
<dbReference type="InterPro" id="IPR003779">
    <property type="entry name" value="CMD-like"/>
</dbReference>
<dbReference type="Pfam" id="PF02627">
    <property type="entry name" value="CMD"/>
    <property type="match status" value="1"/>
</dbReference>
<sequence length="201" mass="22138">MRIKPLSMDELTPELRETLSFAQEVMGFSANDVLTMAKWPALLSAMQQLVATIYAKGELDDLLKRMIGMIVSAAAGCRYCQAHTAHGAAKILPNISPNDAEKLQSVWEYSTSHLFNNAERAALDLALAAGQSPNAASDNHFINLRKYFSEQQIMEIMGVIGLFGFLNRWNDSIATTLEQAPLDYATSHIDAAHWTVGKHEG</sequence>
<name>A0A1L3J930_9SPHN</name>
<dbReference type="SUPFAM" id="SSF69118">
    <property type="entry name" value="AhpD-like"/>
    <property type="match status" value="1"/>
</dbReference>
<accession>A0A1L3J930</accession>
<dbReference type="GO" id="GO:0051920">
    <property type="term" value="F:peroxiredoxin activity"/>
    <property type="evidence" value="ECO:0007669"/>
    <property type="project" value="InterPro"/>
</dbReference>
<dbReference type="PANTHER" id="PTHR35446">
    <property type="entry name" value="SI:CH211-175M2.5"/>
    <property type="match status" value="1"/>
</dbReference>
<dbReference type="Gene3D" id="1.20.1290.10">
    <property type="entry name" value="AhpD-like"/>
    <property type="match status" value="1"/>
</dbReference>
<dbReference type="STRING" id="1913578.LPB140_00980"/>
<dbReference type="OrthoDB" id="9801997at2"/>
<dbReference type="EMBL" id="CP018154">
    <property type="protein sequence ID" value="APG61646.1"/>
    <property type="molecule type" value="Genomic_DNA"/>
</dbReference>
<evidence type="ECO:0000313" key="2">
    <source>
        <dbReference type="EMBL" id="APG61646.1"/>
    </source>
</evidence>
<reference evidence="2 3" key="1">
    <citation type="submission" date="2016-11" db="EMBL/GenBank/DDBJ databases">
        <title>Sphingorhabdus sp. LPB0140, isolated from marine environment.</title>
        <authorList>
            <person name="Kim E."/>
            <person name="Yi H."/>
        </authorList>
    </citation>
    <scope>NUCLEOTIDE SEQUENCE [LARGE SCALE GENOMIC DNA]</scope>
    <source>
        <strain evidence="2 3">LPB0140</strain>
    </source>
</reference>
<feature type="domain" description="Carboxymuconolactone decarboxylase-like" evidence="1">
    <location>
        <begin position="40"/>
        <end position="88"/>
    </location>
</feature>
<gene>
    <name evidence="2" type="ORF">LPB140_00980</name>
</gene>
<dbReference type="Proteomes" id="UP000242561">
    <property type="component" value="Chromosome"/>
</dbReference>
<evidence type="ECO:0000259" key="1">
    <source>
        <dbReference type="Pfam" id="PF02627"/>
    </source>
</evidence>
<keyword evidence="3" id="KW-1185">Reference proteome</keyword>
<evidence type="ECO:0000313" key="3">
    <source>
        <dbReference type="Proteomes" id="UP000242561"/>
    </source>
</evidence>
<dbReference type="KEGG" id="sphl:LPB140_00980"/>
<proteinExistence type="predicted"/>
<dbReference type="PANTHER" id="PTHR35446:SF2">
    <property type="entry name" value="CARBOXYMUCONOLACTONE DECARBOXYLASE-LIKE DOMAIN-CONTAINING PROTEIN"/>
    <property type="match status" value="1"/>
</dbReference>
<dbReference type="AlphaFoldDB" id="A0A1L3J930"/>